<accession>A0A3N4I0C6</accession>
<reference evidence="2 3" key="1">
    <citation type="journal article" date="2018" name="Nat. Ecol. Evol.">
        <title>Pezizomycetes genomes reveal the molecular basis of ectomycorrhizal truffle lifestyle.</title>
        <authorList>
            <person name="Murat C."/>
            <person name="Payen T."/>
            <person name="Noel B."/>
            <person name="Kuo A."/>
            <person name="Morin E."/>
            <person name="Chen J."/>
            <person name="Kohler A."/>
            <person name="Krizsan K."/>
            <person name="Balestrini R."/>
            <person name="Da Silva C."/>
            <person name="Montanini B."/>
            <person name="Hainaut M."/>
            <person name="Levati E."/>
            <person name="Barry K.W."/>
            <person name="Belfiori B."/>
            <person name="Cichocki N."/>
            <person name="Clum A."/>
            <person name="Dockter R.B."/>
            <person name="Fauchery L."/>
            <person name="Guy J."/>
            <person name="Iotti M."/>
            <person name="Le Tacon F."/>
            <person name="Lindquist E.A."/>
            <person name="Lipzen A."/>
            <person name="Malagnac F."/>
            <person name="Mello A."/>
            <person name="Molinier V."/>
            <person name="Miyauchi S."/>
            <person name="Poulain J."/>
            <person name="Riccioni C."/>
            <person name="Rubini A."/>
            <person name="Sitrit Y."/>
            <person name="Splivallo R."/>
            <person name="Traeger S."/>
            <person name="Wang M."/>
            <person name="Zifcakova L."/>
            <person name="Wipf D."/>
            <person name="Zambonelli A."/>
            <person name="Paolocci F."/>
            <person name="Nowrousian M."/>
            <person name="Ottonello S."/>
            <person name="Baldrian P."/>
            <person name="Spatafora J.W."/>
            <person name="Henrissat B."/>
            <person name="Nagy L.G."/>
            <person name="Aury J.M."/>
            <person name="Wincker P."/>
            <person name="Grigoriev I.V."/>
            <person name="Bonfante P."/>
            <person name="Martin F.M."/>
        </authorList>
    </citation>
    <scope>NUCLEOTIDE SEQUENCE [LARGE SCALE GENOMIC DNA]</scope>
    <source>
        <strain evidence="2 3">RN42</strain>
    </source>
</reference>
<proteinExistence type="predicted"/>
<dbReference type="AlphaFoldDB" id="A0A3N4I0C6"/>
<evidence type="ECO:0000256" key="1">
    <source>
        <dbReference type="SAM" id="MobiDB-lite"/>
    </source>
</evidence>
<sequence>MSTAALDDAEFMRRVRAKKEEKDDAGTSGLPSEGALGRFTYRPGSITLPRRSPRENHPKIGTQAWMNLWLTMNDLPRLKPSDMSVRLRCASPVDQKAERPSDEVLIRWFKNNEAYSDLTFHFKSAIDLWIRMVLDAYQEVTWWDCDLPSEVVAFITDLNSLILVLFQEAYEVAKRDNLPFCAGEPGSWLFLDQPQILEALKQFPGHARLFRVLDLLEYEPQHWSACLFVRGTWFGVEEDVEPIDRAAYGFPLGPLEIATKLFVERAKRAAEEEKRKNGFQVKWTYGDDPRLFGALLELTGKWFIPGMDGKNAG</sequence>
<keyword evidence="3" id="KW-1185">Reference proteome</keyword>
<name>A0A3N4I0C6_ASCIM</name>
<gene>
    <name evidence="2" type="ORF">BJ508DRAFT_330032</name>
</gene>
<feature type="region of interest" description="Disordered" evidence="1">
    <location>
        <begin position="17"/>
        <end position="57"/>
    </location>
</feature>
<evidence type="ECO:0000313" key="3">
    <source>
        <dbReference type="Proteomes" id="UP000275078"/>
    </source>
</evidence>
<protein>
    <submittedName>
        <fullName evidence="2">Uncharacterized protein</fullName>
    </submittedName>
</protein>
<organism evidence="2 3">
    <name type="scientific">Ascobolus immersus RN42</name>
    <dbReference type="NCBI Taxonomy" id="1160509"/>
    <lineage>
        <taxon>Eukaryota</taxon>
        <taxon>Fungi</taxon>
        <taxon>Dikarya</taxon>
        <taxon>Ascomycota</taxon>
        <taxon>Pezizomycotina</taxon>
        <taxon>Pezizomycetes</taxon>
        <taxon>Pezizales</taxon>
        <taxon>Ascobolaceae</taxon>
        <taxon>Ascobolus</taxon>
    </lineage>
</organism>
<dbReference type="EMBL" id="ML119723">
    <property type="protein sequence ID" value="RPA77651.1"/>
    <property type="molecule type" value="Genomic_DNA"/>
</dbReference>
<evidence type="ECO:0000313" key="2">
    <source>
        <dbReference type="EMBL" id="RPA77651.1"/>
    </source>
</evidence>
<dbReference type="Proteomes" id="UP000275078">
    <property type="component" value="Unassembled WGS sequence"/>
</dbReference>